<evidence type="ECO:0000256" key="6">
    <source>
        <dbReference type="SAM" id="MobiDB-lite"/>
    </source>
</evidence>
<dbReference type="SMART" id="SM00234">
    <property type="entry name" value="START"/>
    <property type="match status" value="1"/>
</dbReference>
<keyword evidence="8" id="KW-1185">Reference proteome</keyword>
<feature type="compositionally biased region" description="Basic and acidic residues" evidence="6">
    <location>
        <begin position="32"/>
        <end position="43"/>
    </location>
</feature>
<feature type="region of interest" description="Disordered" evidence="6">
    <location>
        <begin position="1"/>
        <end position="109"/>
    </location>
</feature>
<dbReference type="AlphaFoldDB" id="A0A6P5WP88"/>
<dbReference type="InterPro" id="IPR002913">
    <property type="entry name" value="START_lipid-bd_dom"/>
</dbReference>
<dbReference type="GO" id="GO:0008289">
    <property type="term" value="F:lipid binding"/>
    <property type="evidence" value="ECO:0007669"/>
    <property type="project" value="InterPro"/>
</dbReference>
<evidence type="ECO:0000256" key="4">
    <source>
        <dbReference type="ARBA" id="ARBA00023163"/>
    </source>
</evidence>
<accession>A0A6P5WP88</accession>
<evidence type="ECO:0000256" key="5">
    <source>
        <dbReference type="ARBA" id="ARBA00023242"/>
    </source>
</evidence>
<evidence type="ECO:0000256" key="3">
    <source>
        <dbReference type="ARBA" id="ARBA00023155"/>
    </source>
</evidence>
<dbReference type="Pfam" id="PF01852">
    <property type="entry name" value="START"/>
    <property type="match status" value="1"/>
</dbReference>
<evidence type="ECO:0000256" key="1">
    <source>
        <dbReference type="ARBA" id="ARBA00023015"/>
    </source>
</evidence>
<name>A0A6P5WP88_DURZI</name>
<keyword evidence="3" id="KW-0371">Homeobox</keyword>
<dbReference type="KEGG" id="dzi:111276142"/>
<dbReference type="CDD" id="cd08875">
    <property type="entry name" value="START_ArGLABRA2_like"/>
    <property type="match status" value="1"/>
</dbReference>
<keyword evidence="2" id="KW-0238">DNA-binding</keyword>
<evidence type="ECO:0000256" key="2">
    <source>
        <dbReference type="ARBA" id="ARBA00023125"/>
    </source>
</evidence>
<keyword evidence="5" id="KW-0539">Nucleus</keyword>
<dbReference type="OrthoDB" id="1569773at2759"/>
<dbReference type="PANTHER" id="PTHR45654:SF48">
    <property type="entry name" value="START DOMAIN-CONTAINING PROTEIN"/>
    <property type="match status" value="1"/>
</dbReference>
<dbReference type="SUPFAM" id="SSF55961">
    <property type="entry name" value="Bet v1-like"/>
    <property type="match status" value="2"/>
</dbReference>
<dbReference type="GeneID" id="111276142"/>
<protein>
    <submittedName>
        <fullName evidence="9">Homeobox-leucine zipper protein PROTODERMAL FACTOR 2-like</fullName>
    </submittedName>
</protein>
<evidence type="ECO:0000259" key="7">
    <source>
        <dbReference type="PROSITE" id="PS50848"/>
    </source>
</evidence>
<dbReference type="GO" id="GO:0003677">
    <property type="term" value="F:DNA binding"/>
    <property type="evidence" value="ECO:0007669"/>
    <property type="project" value="UniProtKB-KW"/>
</dbReference>
<dbReference type="Pfam" id="PF25797">
    <property type="entry name" value="PDF2_C"/>
    <property type="match status" value="1"/>
</dbReference>
<dbReference type="PROSITE" id="PS50848">
    <property type="entry name" value="START"/>
    <property type="match status" value="1"/>
</dbReference>
<organism evidence="8 9">
    <name type="scientific">Durio zibethinus</name>
    <name type="common">Durian</name>
    <dbReference type="NCBI Taxonomy" id="66656"/>
    <lineage>
        <taxon>Eukaryota</taxon>
        <taxon>Viridiplantae</taxon>
        <taxon>Streptophyta</taxon>
        <taxon>Embryophyta</taxon>
        <taxon>Tracheophyta</taxon>
        <taxon>Spermatophyta</taxon>
        <taxon>Magnoliopsida</taxon>
        <taxon>eudicotyledons</taxon>
        <taxon>Gunneridae</taxon>
        <taxon>Pentapetalae</taxon>
        <taxon>rosids</taxon>
        <taxon>malvids</taxon>
        <taxon>Malvales</taxon>
        <taxon>Malvaceae</taxon>
        <taxon>Helicteroideae</taxon>
        <taxon>Durio</taxon>
    </lineage>
</organism>
<dbReference type="InterPro" id="IPR042160">
    <property type="entry name" value="HD-Zip_IV"/>
</dbReference>
<sequence>MENMGENGANGSDDIQEDNYEEQFNNGGFDNIENRVEAMEHSMEPLPAASRDEIEVDDNQLGLNHPPEMNPEEDNDDISQSNEDVGSPSLYNPQSPTNSPGSESSTNVRTDHVQRASDLLMAVSVGAELNKNKIIEQAMEAMEELIQMASKGEPLWQRKGNSTIETLNGLQYLRGFVSFDPTMEEIIRMVEIGEPQCFPSFDFNNEFPQDMQTSSSKLEFEPLHIEASREIGFVNMNPIDIVELLMDSKQWSTIFSNIVSTTTLLGVILDGTDGSYNGMLQVMTAEFHQATPLIPARQSYFARYCRKLNYGTWGVVDVSLENLFPYPQVQFRRRPSGCLIQEMPNGSSKVTWVEHVEVDNRSLHPIFLPIVSSGFAFSAKRWIAMINRHCQWLATSMATSTPTDAGVLIPQSGRESLLKLAERMTRNFFMNISSCTQNIWMQLPKNIGGEDIRFRFGNTLAVPRKPPSSTIIFTTSLRLPIPTKILFDFLRHEHSRNKWDLLSNERFVRELAYVINGENPENRVSVMQVNSSPNKIEILYLQESFTDETGSYVIYAPIDIFAMSMILNGGNPKFAAVLPSGFAILPDKPPGQGEEPVGSILTIAFHTADRSSTEEYIPPATLRTIDAVLTTTAASIKDAIIADWSEMQFVKT</sequence>
<reference evidence="9" key="1">
    <citation type="submission" date="2025-08" db="UniProtKB">
        <authorList>
            <consortium name="RefSeq"/>
        </authorList>
    </citation>
    <scope>IDENTIFICATION</scope>
    <source>
        <tissue evidence="9">Fruit stalk</tissue>
    </source>
</reference>
<feature type="domain" description="START" evidence="7">
    <location>
        <begin position="127"/>
        <end position="395"/>
    </location>
</feature>
<evidence type="ECO:0000313" key="8">
    <source>
        <dbReference type="Proteomes" id="UP000515121"/>
    </source>
</evidence>
<keyword evidence="1" id="KW-0805">Transcription regulation</keyword>
<dbReference type="InterPro" id="IPR023393">
    <property type="entry name" value="START-like_dom_sf"/>
</dbReference>
<dbReference type="InterPro" id="IPR057993">
    <property type="entry name" value="HD-Zip_IV_C"/>
</dbReference>
<dbReference type="RefSeq" id="XP_022717683.1">
    <property type="nucleotide sequence ID" value="XM_022861948.1"/>
</dbReference>
<gene>
    <name evidence="9" type="primary">LOC111276142</name>
</gene>
<proteinExistence type="predicted"/>
<dbReference type="Gene3D" id="3.30.530.20">
    <property type="match status" value="1"/>
</dbReference>
<dbReference type="Proteomes" id="UP000515121">
    <property type="component" value="Unplaced"/>
</dbReference>
<evidence type="ECO:0000313" key="9">
    <source>
        <dbReference type="RefSeq" id="XP_022717683.1"/>
    </source>
</evidence>
<keyword evidence="4" id="KW-0804">Transcription</keyword>
<feature type="compositionally biased region" description="Polar residues" evidence="6">
    <location>
        <begin position="78"/>
        <end position="108"/>
    </location>
</feature>
<dbReference type="PANTHER" id="PTHR45654">
    <property type="entry name" value="HOMEOBOX-LEUCINE ZIPPER PROTEIN MERISTEM L1"/>
    <property type="match status" value="1"/>
</dbReference>